<evidence type="ECO:0000313" key="3">
    <source>
        <dbReference type="Proteomes" id="UP000000844"/>
    </source>
</evidence>
<protein>
    <submittedName>
        <fullName evidence="2">Uncharacterized protein</fullName>
    </submittedName>
</protein>
<name>D3Q929_STANL</name>
<reference evidence="2 3" key="1">
    <citation type="journal article" date="2009" name="Stand. Genomic Sci.">
        <title>Complete genome sequence of Stackebrandtia nassauensis type strain (LLR-40K-21).</title>
        <authorList>
            <person name="Munk C."/>
            <person name="Lapidus A."/>
            <person name="Copeland A."/>
            <person name="Jando M."/>
            <person name="Mayilraj S."/>
            <person name="Glavina Del Rio T."/>
            <person name="Nolan M."/>
            <person name="Chen F."/>
            <person name="Lucas S."/>
            <person name="Tice H."/>
            <person name="Cheng J.F."/>
            <person name="Han C."/>
            <person name="Detter J.C."/>
            <person name="Bruce D."/>
            <person name="Goodwin L."/>
            <person name="Chain P."/>
            <person name="Pitluck S."/>
            <person name="Goker M."/>
            <person name="Ovchinikova G."/>
            <person name="Pati A."/>
            <person name="Ivanova N."/>
            <person name="Mavromatis K."/>
            <person name="Chen A."/>
            <person name="Palaniappan K."/>
            <person name="Land M."/>
            <person name="Hauser L."/>
            <person name="Chang Y.J."/>
            <person name="Jeffries C.D."/>
            <person name="Bristow J."/>
            <person name="Eisen J.A."/>
            <person name="Markowitz V."/>
            <person name="Hugenholtz P."/>
            <person name="Kyrpides N.C."/>
            <person name="Klenk H.P."/>
        </authorList>
    </citation>
    <scope>NUCLEOTIDE SEQUENCE [LARGE SCALE GENOMIC DNA]</scope>
    <source>
        <strain evidence="3">DSM 44728 / CIP 108903 / NRRL B-16338 / NBRC 102104 / LLR-40K-21</strain>
    </source>
</reference>
<dbReference type="KEGG" id="sna:Snas_0927"/>
<gene>
    <name evidence="2" type="ordered locus">Snas_0927</name>
</gene>
<dbReference type="AlphaFoldDB" id="D3Q929"/>
<dbReference type="EMBL" id="CP001778">
    <property type="protein sequence ID" value="ADD40638.1"/>
    <property type="molecule type" value="Genomic_DNA"/>
</dbReference>
<accession>D3Q929</accession>
<dbReference type="OrthoDB" id="3812641at2"/>
<evidence type="ECO:0000313" key="2">
    <source>
        <dbReference type="EMBL" id="ADD40638.1"/>
    </source>
</evidence>
<sequence length="202" mass="22350">MTNPYASGDEQWTVPDGLHQPEQEETFPQSMATPHAASTSQYLVYEHWGVFKGDWRGFPVLCFNVSVSDRISGPIPSMDSHTLAVELPVVCPLLSISPATALRPVRRLFGFGGTRFGHDGFDRRFQVDTSDKEFARRVLGPATTSWLLEHPVAAANPFRFEGVLLLMSNSGIMGPPEIVAPKLQFLCELYTRVPPGCWTADT</sequence>
<organism evidence="2 3">
    <name type="scientific">Stackebrandtia nassauensis (strain DSM 44728 / CIP 108903 / NRRL B-16338 / NBRC 102104 / LLR-40K-21)</name>
    <dbReference type="NCBI Taxonomy" id="446470"/>
    <lineage>
        <taxon>Bacteria</taxon>
        <taxon>Bacillati</taxon>
        <taxon>Actinomycetota</taxon>
        <taxon>Actinomycetes</taxon>
        <taxon>Glycomycetales</taxon>
        <taxon>Glycomycetaceae</taxon>
        <taxon>Stackebrandtia</taxon>
    </lineage>
</organism>
<evidence type="ECO:0000256" key="1">
    <source>
        <dbReference type="SAM" id="MobiDB-lite"/>
    </source>
</evidence>
<keyword evidence="3" id="KW-1185">Reference proteome</keyword>
<dbReference type="STRING" id="446470.Snas_0927"/>
<proteinExistence type="predicted"/>
<feature type="region of interest" description="Disordered" evidence="1">
    <location>
        <begin position="1"/>
        <end position="32"/>
    </location>
</feature>
<dbReference type="RefSeq" id="WP_013016209.1">
    <property type="nucleotide sequence ID" value="NC_013947.1"/>
</dbReference>
<dbReference type="HOGENOM" id="CLU_1353937_0_0_11"/>
<dbReference type="Proteomes" id="UP000000844">
    <property type="component" value="Chromosome"/>
</dbReference>